<dbReference type="AlphaFoldDB" id="A0A261FKF8"/>
<evidence type="ECO:0000313" key="3">
    <source>
        <dbReference type="EMBL" id="OZG59641.1"/>
    </source>
</evidence>
<feature type="compositionally biased region" description="Low complexity" evidence="1">
    <location>
        <begin position="87"/>
        <end position="99"/>
    </location>
</feature>
<keyword evidence="2" id="KW-0472">Membrane</keyword>
<comment type="caution">
    <text evidence="3">The sequence shown here is derived from an EMBL/GenBank/DDBJ whole genome shotgun (WGS) entry which is preliminary data.</text>
</comment>
<dbReference type="RefSeq" id="WP_143249130.1">
    <property type="nucleotide sequence ID" value="NZ_MWWW01000013.1"/>
</dbReference>
<gene>
    <name evidence="3" type="ORF">BMYO_1209</name>
</gene>
<keyword evidence="2" id="KW-1133">Transmembrane helix</keyword>
<feature type="region of interest" description="Disordered" evidence="1">
    <location>
        <begin position="87"/>
        <end position="135"/>
    </location>
</feature>
<accession>A0A261FKF8</accession>
<reference evidence="3 4" key="1">
    <citation type="journal article" date="2017" name="BMC Genomics">
        <title>Comparative genomic and phylogenomic analyses of the Bifidobacteriaceae family.</title>
        <authorList>
            <person name="Lugli G.A."/>
            <person name="Milani C."/>
            <person name="Turroni F."/>
            <person name="Duranti S."/>
            <person name="Mancabelli L."/>
            <person name="Mangifesta M."/>
            <person name="Ferrario C."/>
            <person name="Modesto M."/>
            <person name="Mattarelli P."/>
            <person name="Jiri K."/>
            <person name="van Sinderen D."/>
            <person name="Ventura M."/>
        </authorList>
    </citation>
    <scope>NUCLEOTIDE SEQUENCE [LARGE SCALE GENOMIC DNA]</scope>
    <source>
        <strain evidence="3 4">DSM 100196</strain>
    </source>
</reference>
<keyword evidence="4" id="KW-1185">Reference proteome</keyword>
<dbReference type="OrthoDB" id="5181884at2"/>
<organism evidence="3 4">
    <name type="scientific">Bifidobacterium myosotis</name>
    <dbReference type="NCBI Taxonomy" id="1630166"/>
    <lineage>
        <taxon>Bacteria</taxon>
        <taxon>Bacillati</taxon>
        <taxon>Actinomycetota</taxon>
        <taxon>Actinomycetes</taxon>
        <taxon>Bifidobacteriales</taxon>
        <taxon>Bifidobacteriaceae</taxon>
        <taxon>Bifidobacterium</taxon>
    </lineage>
</organism>
<evidence type="ECO:0000256" key="1">
    <source>
        <dbReference type="SAM" id="MobiDB-lite"/>
    </source>
</evidence>
<sequence>MSGIGNWSPMHCPYCGTAVTGHGRFCAKCGSQLPDEVMPEMTSASDAANAANVTAPADAGSSANANASANAGISANANAAMNTDAAANAGGPASATAALPPVPVPPMATPTSTPQQQTRQQPQEAHGSQDVRVRNPGGINRTTVIITAVIAVAIVVAAIVGFAVWRTSRDRAVASCQESVLQLKDSQSDLNKIIGEAQQAADAAGASDASSTLSETLKKAQKAADTAVDSCASDPETVRNTADALRTTIASIRKTLTGATTEQQKQALADAKSKLKGVIDTATSTLNSSDGKVDDQAVRDALSKALDNANKLLDSGTNVKALDEAADALDKARGAVDAAVTKWNAEDDSRCSSIAGDYFAGLMGGHPALLENCTMQFVATSAPEPSFSTVATYVPSTFRDLDNGKYSWTGSDNGGNTGTWTYYPAGSSAPVPNDMVSYWDENGFERWREYPVLIGPESDQCYTAYSR</sequence>
<dbReference type="Proteomes" id="UP000216871">
    <property type="component" value="Unassembled WGS sequence"/>
</dbReference>
<proteinExistence type="predicted"/>
<evidence type="ECO:0000313" key="4">
    <source>
        <dbReference type="Proteomes" id="UP000216871"/>
    </source>
</evidence>
<evidence type="ECO:0000256" key="2">
    <source>
        <dbReference type="SAM" id="Phobius"/>
    </source>
</evidence>
<feature type="compositionally biased region" description="Low complexity" evidence="1">
    <location>
        <begin position="109"/>
        <end position="123"/>
    </location>
</feature>
<name>A0A261FKF8_9BIFI</name>
<keyword evidence="2" id="KW-0812">Transmembrane</keyword>
<protein>
    <submittedName>
        <fullName evidence="3">Colicin transporter</fullName>
    </submittedName>
</protein>
<feature type="transmembrane region" description="Helical" evidence="2">
    <location>
        <begin position="144"/>
        <end position="165"/>
    </location>
</feature>
<dbReference type="EMBL" id="MWWW01000013">
    <property type="protein sequence ID" value="OZG59641.1"/>
    <property type="molecule type" value="Genomic_DNA"/>
</dbReference>